<name>A0A7J7KEA3_BUGNE</name>
<dbReference type="EC" id="2.5.1.-" evidence="5"/>
<dbReference type="PANTHER" id="PTHR10291">
    <property type="entry name" value="DEHYDRODOLICHYL DIPHOSPHATE SYNTHASE FAMILY MEMBER"/>
    <property type="match status" value="1"/>
</dbReference>
<accession>A0A7J7KEA3</accession>
<proteinExistence type="inferred from homology"/>
<sequence>MIPKHIAIIMDGNRRFAKQKYIARQQGHMKGFDKLTETLEWCLDIGINEVTVYAFSIENFKRSKEEVDGLMQLLKVKLEDLIADRKKIEENGVCVRALGNISLLPPHIQKLVAEVENLTSGFNRSFLNICLAYTSREEMTSSIKLIAEGLAEGKLEDSDVDSKLIESCLYSNSCQPLDLLLRTSGEVRLSDFLLWQSSYTLLSFVNVLWPEFSRWDLYAAVLFYQRHQGQLEDIKRAHDSKDTSVENELTDDTALRKEIFLEDVNNKKRQQIENLISIK</sequence>
<dbReference type="OrthoDB" id="4173905at2759"/>
<dbReference type="HAMAP" id="MF_01139">
    <property type="entry name" value="ISPT"/>
    <property type="match status" value="1"/>
</dbReference>
<dbReference type="PROSITE" id="PS01066">
    <property type="entry name" value="UPP_SYNTHASE"/>
    <property type="match status" value="1"/>
</dbReference>
<dbReference type="GO" id="GO:0045547">
    <property type="term" value="F:ditrans,polycis-polyprenyl diphosphate synthase [(2E,6E)-farnesyl diphosphate specific] activity"/>
    <property type="evidence" value="ECO:0007669"/>
    <property type="project" value="UniProtKB-EC"/>
</dbReference>
<keyword evidence="2 5" id="KW-0808">Transferase</keyword>
<keyword evidence="7" id="KW-1185">Reference proteome</keyword>
<evidence type="ECO:0000256" key="1">
    <source>
        <dbReference type="ARBA" id="ARBA00005432"/>
    </source>
</evidence>
<dbReference type="NCBIfam" id="TIGR00055">
    <property type="entry name" value="uppS"/>
    <property type="match status" value="1"/>
</dbReference>
<comment type="catalytic activity">
    <reaction evidence="4">
        <text>n isopentenyl diphosphate + (2E,6E)-farnesyl diphosphate = a di-trans,poly-cis-polyprenyl diphosphate + n diphosphate</text>
        <dbReference type="Rhea" id="RHEA:53008"/>
        <dbReference type="Rhea" id="RHEA-COMP:19494"/>
        <dbReference type="ChEBI" id="CHEBI:33019"/>
        <dbReference type="ChEBI" id="CHEBI:128769"/>
        <dbReference type="ChEBI" id="CHEBI:136960"/>
        <dbReference type="ChEBI" id="CHEBI:175763"/>
        <dbReference type="EC" id="2.5.1.87"/>
    </reaction>
</comment>
<evidence type="ECO:0000256" key="5">
    <source>
        <dbReference type="RuleBase" id="RU363018"/>
    </source>
</evidence>
<dbReference type="InterPro" id="IPR001441">
    <property type="entry name" value="UPP_synth-like"/>
</dbReference>
<evidence type="ECO:0000313" key="7">
    <source>
        <dbReference type="Proteomes" id="UP000593567"/>
    </source>
</evidence>
<dbReference type="AlphaFoldDB" id="A0A7J7KEA3"/>
<evidence type="ECO:0000313" key="6">
    <source>
        <dbReference type="EMBL" id="KAF6036171.1"/>
    </source>
</evidence>
<dbReference type="EMBL" id="VXIV02000769">
    <property type="protein sequence ID" value="KAF6036171.1"/>
    <property type="molecule type" value="Genomic_DNA"/>
</dbReference>
<dbReference type="FunFam" id="3.40.1180.10:FF:000005">
    <property type="entry name" value="Alkyl transferase"/>
    <property type="match status" value="1"/>
</dbReference>
<dbReference type="InterPro" id="IPR036424">
    <property type="entry name" value="UPP_synth-like_sf"/>
</dbReference>
<dbReference type="InterPro" id="IPR018520">
    <property type="entry name" value="UPP_synth-like_CS"/>
</dbReference>
<reference evidence="6" key="1">
    <citation type="submission" date="2020-06" db="EMBL/GenBank/DDBJ databases">
        <title>Draft genome of Bugula neritina, a colonial animal packing powerful symbionts and potential medicines.</title>
        <authorList>
            <person name="Rayko M."/>
        </authorList>
    </citation>
    <scope>NUCLEOTIDE SEQUENCE [LARGE SCALE GENOMIC DNA]</scope>
    <source>
        <strain evidence="6">Kwan_BN1</strain>
    </source>
</reference>
<evidence type="ECO:0000256" key="4">
    <source>
        <dbReference type="ARBA" id="ARBA00047353"/>
    </source>
</evidence>
<dbReference type="GO" id="GO:1904423">
    <property type="term" value="C:dehydrodolichyl diphosphate synthase complex"/>
    <property type="evidence" value="ECO:0007669"/>
    <property type="project" value="TreeGrafter"/>
</dbReference>
<evidence type="ECO:0000256" key="3">
    <source>
        <dbReference type="ARBA" id="ARBA00022842"/>
    </source>
</evidence>
<dbReference type="PANTHER" id="PTHR10291:SF43">
    <property type="entry name" value="DEHYDRODOLICHYL DIPHOSPHATE SYNTHASE COMPLEX SUBUNIT DHDDS"/>
    <property type="match status" value="1"/>
</dbReference>
<comment type="similarity">
    <text evidence="1 5">Belongs to the UPP synthase family.</text>
</comment>
<dbReference type="Proteomes" id="UP000593567">
    <property type="component" value="Unassembled WGS sequence"/>
</dbReference>
<dbReference type="CDD" id="cd00475">
    <property type="entry name" value="Cis_IPPS"/>
    <property type="match status" value="1"/>
</dbReference>
<evidence type="ECO:0000256" key="2">
    <source>
        <dbReference type="ARBA" id="ARBA00022679"/>
    </source>
</evidence>
<comment type="caution">
    <text evidence="6">The sequence shown here is derived from an EMBL/GenBank/DDBJ whole genome shotgun (WGS) entry which is preliminary data.</text>
</comment>
<protein>
    <recommendedName>
        <fullName evidence="5">Alkyl transferase</fullName>
        <ecNumber evidence="5">2.5.1.-</ecNumber>
    </recommendedName>
</protein>
<dbReference type="SUPFAM" id="SSF64005">
    <property type="entry name" value="Undecaprenyl diphosphate synthase"/>
    <property type="match status" value="1"/>
</dbReference>
<gene>
    <name evidence="6" type="ORF">EB796_005526</name>
</gene>
<keyword evidence="3" id="KW-0460">Magnesium</keyword>
<dbReference type="Gene3D" id="3.40.1180.10">
    <property type="entry name" value="Decaprenyl diphosphate synthase-like"/>
    <property type="match status" value="1"/>
</dbReference>
<dbReference type="Pfam" id="PF01255">
    <property type="entry name" value="Prenyltransf"/>
    <property type="match status" value="1"/>
</dbReference>
<dbReference type="GO" id="GO:0005783">
    <property type="term" value="C:endoplasmic reticulum"/>
    <property type="evidence" value="ECO:0007669"/>
    <property type="project" value="TreeGrafter"/>
</dbReference>
<dbReference type="GO" id="GO:0016094">
    <property type="term" value="P:polyprenol biosynthetic process"/>
    <property type="evidence" value="ECO:0007669"/>
    <property type="project" value="TreeGrafter"/>
</dbReference>
<organism evidence="6 7">
    <name type="scientific">Bugula neritina</name>
    <name type="common">Brown bryozoan</name>
    <name type="synonym">Sertularia neritina</name>
    <dbReference type="NCBI Taxonomy" id="10212"/>
    <lineage>
        <taxon>Eukaryota</taxon>
        <taxon>Metazoa</taxon>
        <taxon>Spiralia</taxon>
        <taxon>Lophotrochozoa</taxon>
        <taxon>Bryozoa</taxon>
        <taxon>Gymnolaemata</taxon>
        <taxon>Cheilostomatida</taxon>
        <taxon>Flustrina</taxon>
        <taxon>Buguloidea</taxon>
        <taxon>Bugulidae</taxon>
        <taxon>Bugula</taxon>
    </lineage>
</organism>